<dbReference type="AlphaFoldDB" id="A0AAW1IV51"/>
<name>A0AAW1IV51_POPJA</name>
<organism evidence="1 2">
    <name type="scientific">Popillia japonica</name>
    <name type="common">Japanese beetle</name>
    <dbReference type="NCBI Taxonomy" id="7064"/>
    <lineage>
        <taxon>Eukaryota</taxon>
        <taxon>Metazoa</taxon>
        <taxon>Ecdysozoa</taxon>
        <taxon>Arthropoda</taxon>
        <taxon>Hexapoda</taxon>
        <taxon>Insecta</taxon>
        <taxon>Pterygota</taxon>
        <taxon>Neoptera</taxon>
        <taxon>Endopterygota</taxon>
        <taxon>Coleoptera</taxon>
        <taxon>Polyphaga</taxon>
        <taxon>Scarabaeiformia</taxon>
        <taxon>Scarabaeidae</taxon>
        <taxon>Rutelinae</taxon>
        <taxon>Popillia</taxon>
    </lineage>
</organism>
<accession>A0AAW1IV51</accession>
<reference evidence="1 2" key="1">
    <citation type="journal article" date="2024" name="BMC Genomics">
        <title>De novo assembly and annotation of Popillia japonica's genome with initial clues to its potential as an invasive pest.</title>
        <authorList>
            <person name="Cucini C."/>
            <person name="Boschi S."/>
            <person name="Funari R."/>
            <person name="Cardaioli E."/>
            <person name="Iannotti N."/>
            <person name="Marturano G."/>
            <person name="Paoli F."/>
            <person name="Bruttini M."/>
            <person name="Carapelli A."/>
            <person name="Frati F."/>
            <person name="Nardi F."/>
        </authorList>
    </citation>
    <scope>NUCLEOTIDE SEQUENCE [LARGE SCALE GENOMIC DNA]</scope>
    <source>
        <strain evidence="1">DMR45628</strain>
    </source>
</reference>
<sequence>MCLSGCPWKVTVMQQDQEYTKEEKLHVLRPADEEGSLKNIKEAFAFAVLQQIYGIYQERFGKQQSVEEGICRVLQQ</sequence>
<protein>
    <submittedName>
        <fullName evidence="1">Uncharacterized protein</fullName>
    </submittedName>
</protein>
<comment type="caution">
    <text evidence="1">The sequence shown here is derived from an EMBL/GenBank/DDBJ whole genome shotgun (WGS) entry which is preliminary data.</text>
</comment>
<dbReference type="EMBL" id="JASPKY010000531">
    <property type="protein sequence ID" value="KAK9693779.1"/>
    <property type="molecule type" value="Genomic_DNA"/>
</dbReference>
<evidence type="ECO:0000313" key="1">
    <source>
        <dbReference type="EMBL" id="KAK9693779.1"/>
    </source>
</evidence>
<proteinExistence type="predicted"/>
<gene>
    <name evidence="1" type="ORF">QE152_g33982</name>
</gene>
<evidence type="ECO:0000313" key="2">
    <source>
        <dbReference type="Proteomes" id="UP001458880"/>
    </source>
</evidence>
<dbReference type="Proteomes" id="UP001458880">
    <property type="component" value="Unassembled WGS sequence"/>
</dbReference>
<keyword evidence="2" id="KW-1185">Reference proteome</keyword>